<name>A0A6A5Z9T4_9PLEO</name>
<evidence type="ECO:0000313" key="3">
    <source>
        <dbReference type="EMBL" id="KAF2116299.1"/>
    </source>
</evidence>
<feature type="domain" description="DUF7896" evidence="2">
    <location>
        <begin position="72"/>
        <end position="148"/>
    </location>
</feature>
<gene>
    <name evidence="3" type="ORF">BDV96DRAFT_573743</name>
</gene>
<dbReference type="Pfam" id="PF25438">
    <property type="entry name" value="DUF7896"/>
    <property type="match status" value="1"/>
</dbReference>
<dbReference type="EMBL" id="ML977321">
    <property type="protein sequence ID" value="KAF2116299.1"/>
    <property type="molecule type" value="Genomic_DNA"/>
</dbReference>
<evidence type="ECO:0000256" key="1">
    <source>
        <dbReference type="SAM" id="MobiDB-lite"/>
    </source>
</evidence>
<feature type="compositionally biased region" description="Basic and acidic residues" evidence="1">
    <location>
        <begin position="156"/>
        <end position="173"/>
    </location>
</feature>
<protein>
    <recommendedName>
        <fullName evidence="2">DUF7896 domain-containing protein</fullName>
    </recommendedName>
</protein>
<dbReference type="Proteomes" id="UP000799770">
    <property type="component" value="Unassembled WGS sequence"/>
</dbReference>
<dbReference type="PANTHER" id="PTHR42031">
    <property type="entry name" value="KEY LIME PATHOGENICITY PROTEIN"/>
    <property type="match status" value="1"/>
</dbReference>
<sequence>MSEAIVRRPESSGENSKVLDRVNAVESLSKAPYIRPQVSKVYCSKCNQYPNGFRSINELKRHTSRVHSSGPRKGFICIDTSPNKDFLFKCKTCKEGKVYAMDYNAAAHLRRVHFHPIRRGKQGQEDKKNRRMDEPAMEHLKQYWIKEVEITETDELASRDQQDVSEGEERSPV</sequence>
<organism evidence="3 4">
    <name type="scientific">Lophiotrema nucula</name>
    <dbReference type="NCBI Taxonomy" id="690887"/>
    <lineage>
        <taxon>Eukaryota</taxon>
        <taxon>Fungi</taxon>
        <taxon>Dikarya</taxon>
        <taxon>Ascomycota</taxon>
        <taxon>Pezizomycotina</taxon>
        <taxon>Dothideomycetes</taxon>
        <taxon>Pleosporomycetidae</taxon>
        <taxon>Pleosporales</taxon>
        <taxon>Lophiotremataceae</taxon>
        <taxon>Lophiotrema</taxon>
    </lineage>
</organism>
<feature type="region of interest" description="Disordered" evidence="1">
    <location>
        <begin position="154"/>
        <end position="173"/>
    </location>
</feature>
<dbReference type="AlphaFoldDB" id="A0A6A5Z9T4"/>
<evidence type="ECO:0000313" key="4">
    <source>
        <dbReference type="Proteomes" id="UP000799770"/>
    </source>
</evidence>
<proteinExistence type="predicted"/>
<keyword evidence="4" id="KW-1185">Reference proteome</keyword>
<dbReference type="InterPro" id="IPR057218">
    <property type="entry name" value="DUF7896"/>
</dbReference>
<dbReference type="PANTHER" id="PTHR42031:SF1">
    <property type="entry name" value="KEY LIME PATHOGENICITY PROTEIN"/>
    <property type="match status" value="1"/>
</dbReference>
<accession>A0A6A5Z9T4</accession>
<dbReference type="OrthoDB" id="5377599at2759"/>
<evidence type="ECO:0000259" key="2">
    <source>
        <dbReference type="Pfam" id="PF25438"/>
    </source>
</evidence>
<reference evidence="3" key="1">
    <citation type="journal article" date="2020" name="Stud. Mycol.">
        <title>101 Dothideomycetes genomes: a test case for predicting lifestyles and emergence of pathogens.</title>
        <authorList>
            <person name="Haridas S."/>
            <person name="Albert R."/>
            <person name="Binder M."/>
            <person name="Bloem J."/>
            <person name="Labutti K."/>
            <person name="Salamov A."/>
            <person name="Andreopoulos B."/>
            <person name="Baker S."/>
            <person name="Barry K."/>
            <person name="Bills G."/>
            <person name="Bluhm B."/>
            <person name="Cannon C."/>
            <person name="Castanera R."/>
            <person name="Culley D."/>
            <person name="Daum C."/>
            <person name="Ezra D."/>
            <person name="Gonzalez J."/>
            <person name="Henrissat B."/>
            <person name="Kuo A."/>
            <person name="Liang C."/>
            <person name="Lipzen A."/>
            <person name="Lutzoni F."/>
            <person name="Magnuson J."/>
            <person name="Mondo S."/>
            <person name="Nolan M."/>
            <person name="Ohm R."/>
            <person name="Pangilinan J."/>
            <person name="Park H.-J."/>
            <person name="Ramirez L."/>
            <person name="Alfaro M."/>
            <person name="Sun H."/>
            <person name="Tritt A."/>
            <person name="Yoshinaga Y."/>
            <person name="Zwiers L.-H."/>
            <person name="Turgeon B."/>
            <person name="Goodwin S."/>
            <person name="Spatafora J."/>
            <person name="Crous P."/>
            <person name="Grigoriev I."/>
        </authorList>
    </citation>
    <scope>NUCLEOTIDE SEQUENCE</scope>
    <source>
        <strain evidence="3">CBS 627.86</strain>
    </source>
</reference>